<dbReference type="InterPro" id="IPR050595">
    <property type="entry name" value="Bact_response_regulator"/>
</dbReference>
<dbReference type="InterPro" id="IPR001789">
    <property type="entry name" value="Sig_transdc_resp-reg_receiver"/>
</dbReference>
<dbReference type="SUPFAM" id="SSF52172">
    <property type="entry name" value="CheY-like"/>
    <property type="match status" value="1"/>
</dbReference>
<organism evidence="4 5">
    <name type="scientific">Mesoterricola silvestris</name>
    <dbReference type="NCBI Taxonomy" id="2927979"/>
    <lineage>
        <taxon>Bacteria</taxon>
        <taxon>Pseudomonadati</taxon>
        <taxon>Acidobacteriota</taxon>
        <taxon>Holophagae</taxon>
        <taxon>Holophagales</taxon>
        <taxon>Holophagaceae</taxon>
        <taxon>Mesoterricola</taxon>
    </lineage>
</organism>
<reference evidence="5" key="1">
    <citation type="journal article" date="2023" name="Int. J. Syst. Evol. Microbiol.">
        <title>Mesoterricola silvestris gen. nov., sp. nov., Mesoterricola sediminis sp. nov., Geothrix oryzae sp. nov., Geothrix edaphica sp. nov., Geothrix rubra sp. nov., and Geothrix limicola sp. nov., six novel members of Acidobacteriota isolated from soils.</title>
        <authorList>
            <person name="Itoh H."/>
            <person name="Sugisawa Y."/>
            <person name="Mise K."/>
            <person name="Xu Z."/>
            <person name="Kuniyasu M."/>
            <person name="Ushijima N."/>
            <person name="Kawano K."/>
            <person name="Kobayashi E."/>
            <person name="Shiratori Y."/>
            <person name="Masuda Y."/>
            <person name="Senoo K."/>
        </authorList>
    </citation>
    <scope>NUCLEOTIDE SEQUENCE [LARGE SCALE GENOMIC DNA]</scope>
    <source>
        <strain evidence="5">W79</strain>
    </source>
</reference>
<evidence type="ECO:0000256" key="2">
    <source>
        <dbReference type="PROSITE-ProRule" id="PRU00169"/>
    </source>
</evidence>
<dbReference type="PANTHER" id="PTHR44591">
    <property type="entry name" value="STRESS RESPONSE REGULATOR PROTEIN 1"/>
    <property type="match status" value="1"/>
</dbReference>
<dbReference type="AlphaFoldDB" id="A0AA48GMR8"/>
<evidence type="ECO:0000313" key="4">
    <source>
        <dbReference type="EMBL" id="BDU70845.1"/>
    </source>
</evidence>
<dbReference type="SMART" id="SM00448">
    <property type="entry name" value="REC"/>
    <property type="match status" value="1"/>
</dbReference>
<dbReference type="RefSeq" id="WP_316413742.1">
    <property type="nucleotide sequence ID" value="NZ_AP027080.1"/>
</dbReference>
<keyword evidence="1 2" id="KW-0597">Phosphoprotein</keyword>
<dbReference type="InterPro" id="IPR011006">
    <property type="entry name" value="CheY-like_superfamily"/>
</dbReference>
<feature type="modified residue" description="4-aspartylphosphate" evidence="2">
    <location>
        <position position="54"/>
    </location>
</feature>
<sequence>MPRRPTVLIVDDVPSEVVVLGEVLAPLCEVLFATSGVEGLELARRCLPDLVILDVVMPGLDGLEVCRSLKADPRLAPIPVIFLTVQMGEGEEYAGLRLGAVDYLAKPTPPALVEARVRNHLRAKALYEQQCALVAELRAALGAQTKARQASQCAWCRRVATDRGAWEAMLIPPNAAFTVCPDCLRELLA</sequence>
<gene>
    <name evidence="4" type="ORF">METEAL_00190</name>
</gene>
<feature type="domain" description="Response regulatory" evidence="3">
    <location>
        <begin position="6"/>
        <end position="121"/>
    </location>
</feature>
<accession>A0AA48GMR8</accession>
<proteinExistence type="predicted"/>
<protein>
    <recommendedName>
        <fullName evidence="3">Response regulatory domain-containing protein</fullName>
    </recommendedName>
</protein>
<keyword evidence="5" id="KW-1185">Reference proteome</keyword>
<dbReference type="KEGG" id="msil:METEAL_00190"/>
<evidence type="ECO:0000256" key="1">
    <source>
        <dbReference type="ARBA" id="ARBA00022553"/>
    </source>
</evidence>
<name>A0AA48GMR8_9BACT</name>
<dbReference type="PROSITE" id="PS50110">
    <property type="entry name" value="RESPONSE_REGULATORY"/>
    <property type="match status" value="1"/>
</dbReference>
<dbReference type="PANTHER" id="PTHR44591:SF3">
    <property type="entry name" value="RESPONSE REGULATORY DOMAIN-CONTAINING PROTEIN"/>
    <property type="match status" value="1"/>
</dbReference>
<evidence type="ECO:0000313" key="5">
    <source>
        <dbReference type="Proteomes" id="UP001238179"/>
    </source>
</evidence>
<dbReference type="Proteomes" id="UP001238179">
    <property type="component" value="Chromosome"/>
</dbReference>
<evidence type="ECO:0000259" key="3">
    <source>
        <dbReference type="PROSITE" id="PS50110"/>
    </source>
</evidence>
<dbReference type="EMBL" id="AP027080">
    <property type="protein sequence ID" value="BDU70845.1"/>
    <property type="molecule type" value="Genomic_DNA"/>
</dbReference>
<dbReference type="Gene3D" id="3.40.50.2300">
    <property type="match status" value="1"/>
</dbReference>
<dbReference type="Pfam" id="PF00072">
    <property type="entry name" value="Response_reg"/>
    <property type="match status" value="1"/>
</dbReference>
<dbReference type="GO" id="GO:0000160">
    <property type="term" value="P:phosphorelay signal transduction system"/>
    <property type="evidence" value="ECO:0007669"/>
    <property type="project" value="InterPro"/>
</dbReference>